<evidence type="ECO:0000256" key="1">
    <source>
        <dbReference type="SAM" id="Phobius"/>
    </source>
</evidence>
<evidence type="ECO:0000313" key="3">
    <source>
        <dbReference type="Proteomes" id="UP000000753"/>
    </source>
</evidence>
<protein>
    <recommendedName>
        <fullName evidence="4">DUF4340 domain-containing protein</fullName>
    </recommendedName>
</protein>
<dbReference type="KEGG" id="swp:swp_4991"/>
<keyword evidence="1" id="KW-1133">Transmembrane helix</keyword>
<evidence type="ECO:0008006" key="4">
    <source>
        <dbReference type="Google" id="ProtNLM"/>
    </source>
</evidence>
<dbReference type="STRING" id="225849.swp_4991"/>
<proteinExistence type="predicted"/>
<sequence>MNYIPMAFSRKKWNTIIILASILMISVLTVIEDNRHQPTMQTQALFDQSAPLSQLQLGDHWLQKRQSGWQCSEEVLNCLEWANAWEQLHISALTEQPQTEGEPQEVVIQIADIDTALLWILFDNQGLLKSPTGNWYLIPASLREQLAPIIRAKVN</sequence>
<keyword evidence="1" id="KW-0472">Membrane</keyword>
<accession>B8CVD0</accession>
<keyword evidence="1" id="KW-0812">Transmembrane</keyword>
<gene>
    <name evidence="2" type="ordered locus">swp_4991</name>
</gene>
<name>B8CVD0_SHEPW</name>
<dbReference type="eggNOG" id="ENOG5033ENG">
    <property type="taxonomic scope" value="Bacteria"/>
</dbReference>
<dbReference type="AlphaFoldDB" id="B8CVD0"/>
<dbReference type="Proteomes" id="UP000000753">
    <property type="component" value="Chromosome"/>
</dbReference>
<keyword evidence="3" id="KW-1185">Reference proteome</keyword>
<feature type="transmembrane region" description="Helical" evidence="1">
    <location>
        <begin position="12"/>
        <end position="31"/>
    </location>
</feature>
<organism evidence="2 3">
    <name type="scientific">Shewanella piezotolerans (strain WP3 / JCM 13877)</name>
    <dbReference type="NCBI Taxonomy" id="225849"/>
    <lineage>
        <taxon>Bacteria</taxon>
        <taxon>Pseudomonadati</taxon>
        <taxon>Pseudomonadota</taxon>
        <taxon>Gammaproteobacteria</taxon>
        <taxon>Alteromonadales</taxon>
        <taxon>Shewanellaceae</taxon>
        <taxon>Shewanella</taxon>
    </lineage>
</organism>
<evidence type="ECO:0000313" key="2">
    <source>
        <dbReference type="EMBL" id="ACJ31606.1"/>
    </source>
</evidence>
<reference evidence="2 3" key="1">
    <citation type="journal article" date="2008" name="PLoS ONE">
        <title>Environmental adaptation: genomic analysis of the piezotolerant and psychrotolerant deep-sea iron reducing bacterium Shewanella piezotolerans WP3.</title>
        <authorList>
            <person name="Wang F."/>
            <person name="Wang J."/>
            <person name="Jian H."/>
            <person name="Zhang B."/>
            <person name="Li S."/>
            <person name="Wang F."/>
            <person name="Zeng X."/>
            <person name="Gao L."/>
            <person name="Bartlett D.H."/>
            <person name="Yu J."/>
            <person name="Hu S."/>
            <person name="Xiao X."/>
        </authorList>
    </citation>
    <scope>NUCLEOTIDE SEQUENCE [LARGE SCALE GENOMIC DNA]</scope>
    <source>
        <strain evidence="3">WP3 / JCM 13877</strain>
    </source>
</reference>
<dbReference type="EMBL" id="CP000472">
    <property type="protein sequence ID" value="ACJ31606.1"/>
    <property type="molecule type" value="Genomic_DNA"/>
</dbReference>
<dbReference type="HOGENOM" id="CLU_1617889_0_0_6"/>